<sequence>MIVGRASVVDGDTIEIHGTRIRFNGIDAPESWQLCDDQAGKSYRCGRTAAEALDGFLAASRPTKCRQVDRDRYGRVVAECWRADGSNVNVWLVRRGHALDWPRYSRGKYATEQAAARREKAGVWQGDFIEPWEARKARSQ</sequence>
<protein>
    <submittedName>
        <fullName evidence="2">Nuclease</fullName>
    </submittedName>
</protein>
<dbReference type="Proteomes" id="UP000240653">
    <property type="component" value="Unassembled WGS sequence"/>
</dbReference>
<dbReference type="SUPFAM" id="SSF50199">
    <property type="entry name" value="Staphylococcal nuclease"/>
    <property type="match status" value="1"/>
</dbReference>
<evidence type="ECO:0000313" key="2">
    <source>
        <dbReference type="EMBL" id="PSJ53798.1"/>
    </source>
</evidence>
<dbReference type="PANTHER" id="PTHR12302:SF26">
    <property type="entry name" value="BLR1266 PROTEIN"/>
    <property type="match status" value="1"/>
</dbReference>
<organism evidence="2 3">
    <name type="scientific">Pseudaminobacter soli</name>
    <name type="common">ex Li et al. 2025</name>
    <dbReference type="NCBI Taxonomy" id="1295366"/>
    <lineage>
        <taxon>Bacteria</taxon>
        <taxon>Pseudomonadati</taxon>
        <taxon>Pseudomonadota</taxon>
        <taxon>Alphaproteobacteria</taxon>
        <taxon>Hyphomicrobiales</taxon>
        <taxon>Phyllobacteriaceae</taxon>
        <taxon>Pseudaminobacter</taxon>
    </lineage>
</organism>
<dbReference type="PROSITE" id="PS50830">
    <property type="entry name" value="TNASE_3"/>
    <property type="match status" value="1"/>
</dbReference>
<dbReference type="InterPro" id="IPR035437">
    <property type="entry name" value="SNase_OB-fold_sf"/>
</dbReference>
<evidence type="ECO:0000259" key="1">
    <source>
        <dbReference type="PROSITE" id="PS50830"/>
    </source>
</evidence>
<reference evidence="2 3" key="1">
    <citation type="submission" date="2018-03" db="EMBL/GenBank/DDBJ databases">
        <title>The draft genome of Mesorhizobium soli JCM 19897.</title>
        <authorList>
            <person name="Li L."/>
            <person name="Liu L."/>
            <person name="Liang L."/>
            <person name="Wang T."/>
            <person name="Zhang X."/>
        </authorList>
    </citation>
    <scope>NUCLEOTIDE SEQUENCE [LARGE SCALE GENOMIC DNA]</scope>
    <source>
        <strain evidence="2 3">JCM 19897</strain>
    </source>
</reference>
<feature type="domain" description="TNase-like" evidence="1">
    <location>
        <begin position="8"/>
        <end position="126"/>
    </location>
</feature>
<gene>
    <name evidence="2" type="ORF">C7I85_27795</name>
</gene>
<evidence type="ECO:0000313" key="3">
    <source>
        <dbReference type="Proteomes" id="UP000240653"/>
    </source>
</evidence>
<dbReference type="Gene3D" id="2.40.50.90">
    <property type="match status" value="1"/>
</dbReference>
<dbReference type="EMBL" id="PXYL01000028">
    <property type="protein sequence ID" value="PSJ53798.1"/>
    <property type="molecule type" value="Genomic_DNA"/>
</dbReference>
<proteinExistence type="predicted"/>
<comment type="caution">
    <text evidence="2">The sequence shown here is derived from an EMBL/GenBank/DDBJ whole genome shotgun (WGS) entry which is preliminary data.</text>
</comment>
<dbReference type="RefSeq" id="WP_106727267.1">
    <property type="nucleotide sequence ID" value="NZ_PXYL01000028.1"/>
</dbReference>
<dbReference type="InterPro" id="IPR016071">
    <property type="entry name" value="Staphylococal_nuclease_OB-fold"/>
</dbReference>
<accession>A0A2P7RU92</accession>
<dbReference type="Pfam" id="PF00565">
    <property type="entry name" value="SNase"/>
    <property type="match status" value="1"/>
</dbReference>
<dbReference type="SMART" id="SM00318">
    <property type="entry name" value="SNc"/>
    <property type="match status" value="1"/>
</dbReference>
<dbReference type="OrthoDB" id="9805504at2"/>
<keyword evidence="3" id="KW-1185">Reference proteome</keyword>
<dbReference type="PANTHER" id="PTHR12302">
    <property type="entry name" value="EBNA2 BINDING PROTEIN P100"/>
    <property type="match status" value="1"/>
</dbReference>
<dbReference type="AlphaFoldDB" id="A0A2P7RU92"/>
<name>A0A2P7RU92_9HYPH</name>